<accession>A0ABP1DTL4</accession>
<keyword evidence="6" id="KW-1185">Reference proteome</keyword>
<evidence type="ECO:0000313" key="6">
    <source>
        <dbReference type="Proteomes" id="UP001497453"/>
    </source>
</evidence>
<feature type="region of interest" description="Disordered" evidence="3">
    <location>
        <begin position="1118"/>
        <end position="1164"/>
    </location>
</feature>
<reference evidence="6" key="1">
    <citation type="submission" date="2024-04" db="EMBL/GenBank/DDBJ databases">
        <authorList>
            <person name="Shaw F."/>
            <person name="Minotto A."/>
        </authorList>
    </citation>
    <scope>NUCLEOTIDE SEQUENCE [LARGE SCALE GENOMIC DNA]</scope>
</reference>
<feature type="region of interest" description="Disordered" evidence="3">
    <location>
        <begin position="801"/>
        <end position="952"/>
    </location>
</feature>
<dbReference type="SMART" id="SM00233">
    <property type="entry name" value="PH"/>
    <property type="match status" value="1"/>
</dbReference>
<dbReference type="PANTHER" id="PTHR36100:SF1">
    <property type="entry name" value="BUD SITE SELECTION PROTEIN 4"/>
    <property type="match status" value="1"/>
</dbReference>
<gene>
    <name evidence="5" type="ORF">GFSPODELE1_LOCUS8208</name>
</gene>
<evidence type="ECO:0000256" key="3">
    <source>
        <dbReference type="SAM" id="MobiDB-lite"/>
    </source>
</evidence>
<feature type="compositionally biased region" description="Basic and acidic residues" evidence="3">
    <location>
        <begin position="613"/>
        <end position="628"/>
    </location>
</feature>
<evidence type="ECO:0000256" key="1">
    <source>
        <dbReference type="ARBA" id="ARBA00022618"/>
    </source>
</evidence>
<protein>
    <recommendedName>
        <fullName evidence="4">PH domain-containing protein</fullName>
    </recommendedName>
</protein>
<organism evidence="5 6">
    <name type="scientific">Somion occarium</name>
    <dbReference type="NCBI Taxonomy" id="3059160"/>
    <lineage>
        <taxon>Eukaryota</taxon>
        <taxon>Fungi</taxon>
        <taxon>Dikarya</taxon>
        <taxon>Basidiomycota</taxon>
        <taxon>Agaricomycotina</taxon>
        <taxon>Agaricomycetes</taxon>
        <taxon>Polyporales</taxon>
        <taxon>Cerrenaceae</taxon>
        <taxon>Somion</taxon>
    </lineage>
</organism>
<dbReference type="SUPFAM" id="SSF50729">
    <property type="entry name" value="PH domain-like"/>
    <property type="match status" value="1"/>
</dbReference>
<feature type="region of interest" description="Disordered" evidence="3">
    <location>
        <begin position="1"/>
        <end position="230"/>
    </location>
</feature>
<evidence type="ECO:0000256" key="2">
    <source>
        <dbReference type="ARBA" id="ARBA00023306"/>
    </source>
</evidence>
<feature type="compositionally biased region" description="Basic and acidic residues" evidence="3">
    <location>
        <begin position="875"/>
        <end position="885"/>
    </location>
</feature>
<feature type="domain" description="PH" evidence="4">
    <location>
        <begin position="1262"/>
        <end position="1382"/>
    </location>
</feature>
<feature type="region of interest" description="Disordered" evidence="3">
    <location>
        <begin position="647"/>
        <end position="666"/>
    </location>
</feature>
<proteinExistence type="predicted"/>
<feature type="compositionally biased region" description="Polar residues" evidence="3">
    <location>
        <begin position="142"/>
        <end position="152"/>
    </location>
</feature>
<feature type="compositionally biased region" description="Low complexity" evidence="3">
    <location>
        <begin position="593"/>
        <end position="611"/>
    </location>
</feature>
<dbReference type="EMBL" id="OZ037949">
    <property type="protein sequence ID" value="CAL1711156.1"/>
    <property type="molecule type" value="Genomic_DNA"/>
</dbReference>
<dbReference type="InterPro" id="IPR011993">
    <property type="entry name" value="PH-like_dom_sf"/>
</dbReference>
<feature type="compositionally biased region" description="Acidic residues" evidence="3">
    <location>
        <begin position="817"/>
        <end position="836"/>
    </location>
</feature>
<dbReference type="InterPro" id="IPR001849">
    <property type="entry name" value="PH_domain"/>
</dbReference>
<feature type="compositionally biased region" description="Polar residues" evidence="3">
    <location>
        <begin position="1"/>
        <end position="30"/>
    </location>
</feature>
<dbReference type="InterPro" id="IPR052007">
    <property type="entry name" value="Bud4"/>
</dbReference>
<feature type="compositionally biased region" description="Basic and acidic residues" evidence="3">
    <location>
        <begin position="376"/>
        <end position="387"/>
    </location>
</feature>
<evidence type="ECO:0000259" key="4">
    <source>
        <dbReference type="PROSITE" id="PS50003"/>
    </source>
</evidence>
<keyword evidence="1" id="KW-0132">Cell division</keyword>
<feature type="compositionally biased region" description="Polar residues" evidence="3">
    <location>
        <begin position="919"/>
        <end position="932"/>
    </location>
</feature>
<dbReference type="Gene3D" id="2.30.29.30">
    <property type="entry name" value="Pleckstrin-homology domain (PH domain)/Phosphotyrosine-binding domain (PTB)"/>
    <property type="match status" value="1"/>
</dbReference>
<feature type="region of interest" description="Disordered" evidence="3">
    <location>
        <begin position="344"/>
        <end position="405"/>
    </location>
</feature>
<feature type="compositionally biased region" description="Low complexity" evidence="3">
    <location>
        <begin position="179"/>
        <end position="200"/>
    </location>
</feature>
<feature type="compositionally biased region" description="Polar residues" evidence="3">
    <location>
        <begin position="573"/>
        <end position="588"/>
    </location>
</feature>
<evidence type="ECO:0000313" key="5">
    <source>
        <dbReference type="EMBL" id="CAL1711156.1"/>
    </source>
</evidence>
<keyword evidence="2" id="KW-0131">Cell cycle</keyword>
<feature type="compositionally biased region" description="Pro residues" evidence="3">
    <location>
        <begin position="1121"/>
        <end position="1134"/>
    </location>
</feature>
<sequence length="1418" mass="155953">MSSSTPLKAKDQLQNSSDTNTEWSSPTTTPLRIAKRGSPQLQPRGVQLARRQSSSYNHLKKNNLVTRSPFRSHIPTPAKPFPLLAPTRRVSGEKRARPISLHDQAENEHPLGFKRRQSKAFQGLLEKEPVTKSPFRRVPSDEPSQPITPTSNRKYRKKAPTYDDDEELAPPPPPKQVFSPRNSPSPSRVPNPSASPARPSLVSKRLHGPRDASLGHSNKRARRKTVSFSEHCDILTIDNVELDENAFDWVTDEDEDQDDVRFISSNDLDDSYDSSQAGDDSITGMVDSMLQDADPSTPPHDDHPLPDDLEAEDGVPYGRTHHAERAVAAHHMHDIEVDEPIFPRPSDTFSTPPHSSSATPIGPVSPGSQMPLGRSTHSERVKAHKEDGIEEDVQMLPPSPSPAKRTSTLPHMESLMPKFELEVPQPDDKEICEWPRFVFYCSPLFTPFVLAAGVDPFAMPLIKDEPRPAELSFVSTDSREPGMDHVNAPVGHSEASRPARDPSPYPSELPITSTPPLSPPRNIPELGHRPSIEFDLDSPPPPGRLGSYNNDSLTRSGSPTLPQRFGSPGLGISSRSGSPLQFSSSLQQGLVKAASSASLNSPNGSPSGRSPRISREDVQRRLMKKRSVDSPLREVVDVGDTIVNLQLDKGDDTDEEDLGRPVSPSASKVHIAVPLTRQNPTYDGIISIDPDPQPIDPPRPDIPIRSHSIDGIPSEPGLSSSKPFTGLTLDFGSGFQSGDSGLDMGNDLAKSIGDVPLGDMRSALDRLMEDVAGGATLTPDGKGVRGLKVEAVTAGVQAGQFQIPPNAADPSLAEVDSIMDDDEAEEEDSMDCDEPEEHPAERRGPKVPVLSNPQFALSAPELSKPAIAPPPPAKDAIRQREELIKQKKREARRREEDEDMGLRTPPRNPLGRPARQRSHSTSEADASFTRQSLAAKRRTKSTTDGGLLDVMPVDEEDPLADSIDRELRKLGASTSKYHVREHSETIYASSDNDRVSHMDGAGDLNGGKAWRTVRRPSDMNEYSKQIKELRAKEGIGKAHGKVFVKVLGVKNLNVPLPDKPTAISCTLNNGIHFVTTPECRLSRDSRIEQEFELIETNKLEITLTLKIRRDPHIIAQFKANTPPPPPPVHPPPPASKGGGMRSFFRGAPKKSPKISTPPPASPPVHRLQENLARYLTPDGTLARAFVMFKDIAKHCDTRLFETSFPLIGQKLEAGKTSRSVQVGELVLQVFRLPPLPGIPPNQLPQSLEECHRGLRHINWHKLTYFEGTLTQMGGGCTSWRRRHLRVIGANLVAFNDVTKRATATIDLKKAVAVEDDQEARDALSPASGSTARTSRYMDEYECPYGVERSFRLIFPANEEILFYADSDEEKARWLEVLRALVGHIPPKPLWAELIWQRQQELSKQQPATSSSNSATSPR</sequence>
<feature type="compositionally biased region" description="Polar residues" evidence="3">
    <location>
        <begin position="347"/>
        <end position="359"/>
    </location>
</feature>
<dbReference type="PROSITE" id="PS50003">
    <property type="entry name" value="PH_DOMAIN"/>
    <property type="match status" value="1"/>
</dbReference>
<feature type="region of interest" description="Disordered" evidence="3">
    <location>
        <begin position="288"/>
        <end position="315"/>
    </location>
</feature>
<dbReference type="PANTHER" id="PTHR36100">
    <property type="entry name" value="BUD SITE SELECTION PROTEIN 4"/>
    <property type="match status" value="1"/>
</dbReference>
<dbReference type="Proteomes" id="UP001497453">
    <property type="component" value="Chromosome 6"/>
</dbReference>
<dbReference type="Pfam" id="PF00169">
    <property type="entry name" value="PH"/>
    <property type="match status" value="1"/>
</dbReference>
<feature type="region of interest" description="Disordered" evidence="3">
    <location>
        <begin position="472"/>
        <end position="628"/>
    </location>
</feature>
<feature type="compositionally biased region" description="Polar residues" evidence="3">
    <location>
        <begin position="547"/>
        <end position="561"/>
    </location>
</feature>
<name>A0ABP1DTL4_9APHY</name>